<proteinExistence type="predicted"/>
<reference evidence="2" key="1">
    <citation type="submission" date="2014-09" db="EMBL/GenBank/DDBJ databases">
        <authorList>
            <person name="Magalhaes I.L.F."/>
            <person name="Oliveira U."/>
            <person name="Santos F.R."/>
            <person name="Vidigal T.H.D.A."/>
            <person name="Brescovit A.D."/>
            <person name="Santos A.J."/>
        </authorList>
    </citation>
    <scope>NUCLEOTIDE SEQUENCE</scope>
    <source>
        <tissue evidence="2">Shoot tissue taken approximately 20 cm above the soil surface</tissue>
    </source>
</reference>
<protein>
    <submittedName>
        <fullName evidence="2">Developmentally-regulated GTP-binding protein 2</fullName>
    </submittedName>
</protein>
<sequence>MGNRCEALSSTLWSWPCSSGRGCCPDSKKEGKGGGRARPVQVTHECTRSDIR</sequence>
<reference evidence="2" key="2">
    <citation type="journal article" date="2015" name="Data Brief">
        <title>Shoot transcriptome of the giant reed, Arundo donax.</title>
        <authorList>
            <person name="Barrero R.A."/>
            <person name="Guerrero F.D."/>
            <person name="Moolhuijzen P."/>
            <person name="Goolsby J.A."/>
            <person name="Tidwell J."/>
            <person name="Bellgard S.E."/>
            <person name="Bellgard M.I."/>
        </authorList>
    </citation>
    <scope>NUCLEOTIDE SEQUENCE</scope>
    <source>
        <tissue evidence="2">Shoot tissue taken approximately 20 cm above the soil surface</tissue>
    </source>
</reference>
<evidence type="ECO:0000313" key="2">
    <source>
        <dbReference type="EMBL" id="JAE04738.1"/>
    </source>
</evidence>
<dbReference type="EMBL" id="GBRH01193158">
    <property type="protein sequence ID" value="JAE04738.1"/>
    <property type="molecule type" value="Transcribed_RNA"/>
</dbReference>
<organism evidence="2">
    <name type="scientific">Arundo donax</name>
    <name type="common">Giant reed</name>
    <name type="synonym">Donax arundinaceus</name>
    <dbReference type="NCBI Taxonomy" id="35708"/>
    <lineage>
        <taxon>Eukaryota</taxon>
        <taxon>Viridiplantae</taxon>
        <taxon>Streptophyta</taxon>
        <taxon>Embryophyta</taxon>
        <taxon>Tracheophyta</taxon>
        <taxon>Spermatophyta</taxon>
        <taxon>Magnoliopsida</taxon>
        <taxon>Liliopsida</taxon>
        <taxon>Poales</taxon>
        <taxon>Poaceae</taxon>
        <taxon>PACMAD clade</taxon>
        <taxon>Arundinoideae</taxon>
        <taxon>Arundineae</taxon>
        <taxon>Arundo</taxon>
    </lineage>
</organism>
<feature type="region of interest" description="Disordered" evidence="1">
    <location>
        <begin position="28"/>
        <end position="52"/>
    </location>
</feature>
<accession>A0A0A9F8Z6</accession>
<evidence type="ECO:0000256" key="1">
    <source>
        <dbReference type="SAM" id="MobiDB-lite"/>
    </source>
</evidence>
<name>A0A0A9F8Z6_ARUDO</name>
<dbReference type="AlphaFoldDB" id="A0A0A9F8Z6"/>